<evidence type="ECO:0000256" key="3">
    <source>
        <dbReference type="ARBA" id="ARBA00022723"/>
    </source>
</evidence>
<protein>
    <submittedName>
        <fullName evidence="7">Radical SAM protein</fullName>
    </submittedName>
</protein>
<dbReference type="GO" id="GO:0046872">
    <property type="term" value="F:metal ion binding"/>
    <property type="evidence" value="ECO:0007669"/>
    <property type="project" value="UniProtKB-KW"/>
</dbReference>
<comment type="cofactor">
    <cofactor evidence="1">
        <name>[4Fe-4S] cluster</name>
        <dbReference type="ChEBI" id="CHEBI:49883"/>
    </cofactor>
</comment>
<dbReference type="SFLD" id="SFLDG01067">
    <property type="entry name" value="SPASM/twitch_domain_containing"/>
    <property type="match status" value="1"/>
</dbReference>
<gene>
    <name evidence="7" type="ORF">HY730_02935</name>
</gene>
<keyword evidence="5" id="KW-0411">Iron-sulfur</keyword>
<dbReference type="Pfam" id="PF04055">
    <property type="entry name" value="Radical_SAM"/>
    <property type="match status" value="1"/>
</dbReference>
<dbReference type="InterPro" id="IPR058240">
    <property type="entry name" value="rSAM_sf"/>
</dbReference>
<evidence type="ECO:0000259" key="6">
    <source>
        <dbReference type="PROSITE" id="PS51918"/>
    </source>
</evidence>
<dbReference type="Gene3D" id="3.20.20.70">
    <property type="entry name" value="Aldolase class I"/>
    <property type="match status" value="1"/>
</dbReference>
<evidence type="ECO:0000313" key="8">
    <source>
        <dbReference type="Proteomes" id="UP000772181"/>
    </source>
</evidence>
<dbReference type="PANTHER" id="PTHR11228">
    <property type="entry name" value="RADICAL SAM DOMAIN PROTEIN"/>
    <property type="match status" value="1"/>
</dbReference>
<dbReference type="GO" id="GO:0003824">
    <property type="term" value="F:catalytic activity"/>
    <property type="evidence" value="ECO:0007669"/>
    <property type="project" value="InterPro"/>
</dbReference>
<accession>A0A933GL23</accession>
<feature type="domain" description="Radical SAM core" evidence="6">
    <location>
        <begin position="21"/>
        <end position="234"/>
    </location>
</feature>
<keyword evidence="2" id="KW-0949">S-adenosyl-L-methionine</keyword>
<comment type="caution">
    <text evidence="7">The sequence shown here is derived from an EMBL/GenBank/DDBJ whole genome shotgun (WGS) entry which is preliminary data.</text>
</comment>
<organism evidence="7 8">
    <name type="scientific">Tectimicrobiota bacterium</name>
    <dbReference type="NCBI Taxonomy" id="2528274"/>
    <lineage>
        <taxon>Bacteria</taxon>
        <taxon>Pseudomonadati</taxon>
        <taxon>Nitrospinota/Tectimicrobiota group</taxon>
        <taxon>Candidatus Tectimicrobiota</taxon>
    </lineage>
</organism>
<keyword evidence="3" id="KW-0479">Metal-binding</keyword>
<dbReference type="SFLD" id="SFLDS00029">
    <property type="entry name" value="Radical_SAM"/>
    <property type="match status" value="1"/>
</dbReference>
<keyword evidence="4" id="KW-0408">Iron</keyword>
<evidence type="ECO:0000313" key="7">
    <source>
        <dbReference type="EMBL" id="MBI4595313.1"/>
    </source>
</evidence>
<name>A0A933GL23_UNCTE</name>
<evidence type="ECO:0000256" key="2">
    <source>
        <dbReference type="ARBA" id="ARBA00022691"/>
    </source>
</evidence>
<dbReference type="SFLD" id="SFLDG01386">
    <property type="entry name" value="main_SPASM_domain-containing"/>
    <property type="match status" value="1"/>
</dbReference>
<dbReference type="AlphaFoldDB" id="A0A933GL23"/>
<sequence length="346" mass="39177">MMDSNILLFGLRLGWGRLTGKTYPFLIQFSVTNRCNSRCRYCYATYYNRSSDDLPLEQVKLIIDGLVSRGLFRLNLVGGEPLVRSDIGSIIEHVHRRKVHCAMTTNGILVPEKLDLLRELNMVSFSLDGSPEGNDLNRCAGAFDKAMAGMEVCKSAGIPFQISAVLTRYTVEDVDFLTKLAERYGCQVGFTTLISQARENHSGERSFFPDNKEVVRALKRIIELKRSGKPILFSTEAYNYALHWPDYTQDIMMGKVPGKSYGFSPPTCFAGKYFSIIDYNGDVYPCPQLVGLVKPKNLFFDGFDETFRHASQHDCQACSMPCSNEFSLFFGLRPAILWEHLCGYRY</sequence>
<dbReference type="InterPro" id="IPR013785">
    <property type="entry name" value="Aldolase_TIM"/>
</dbReference>
<dbReference type="Proteomes" id="UP000772181">
    <property type="component" value="Unassembled WGS sequence"/>
</dbReference>
<reference evidence="7" key="1">
    <citation type="submission" date="2020-07" db="EMBL/GenBank/DDBJ databases">
        <title>Huge and variable diversity of episymbiotic CPR bacteria and DPANN archaea in groundwater ecosystems.</title>
        <authorList>
            <person name="He C.Y."/>
            <person name="Keren R."/>
            <person name="Whittaker M."/>
            <person name="Farag I.F."/>
            <person name="Doudna J."/>
            <person name="Cate J.H.D."/>
            <person name="Banfield J.F."/>
        </authorList>
    </citation>
    <scope>NUCLEOTIDE SEQUENCE</scope>
    <source>
        <strain evidence="7">NC_groundwater_1482_Ag_S-0.65um_47_24</strain>
    </source>
</reference>
<dbReference type="SMART" id="SM00729">
    <property type="entry name" value="Elp3"/>
    <property type="match status" value="1"/>
</dbReference>
<evidence type="ECO:0000256" key="5">
    <source>
        <dbReference type="ARBA" id="ARBA00023014"/>
    </source>
</evidence>
<evidence type="ECO:0000256" key="1">
    <source>
        <dbReference type="ARBA" id="ARBA00001966"/>
    </source>
</evidence>
<dbReference type="InterPro" id="IPR006638">
    <property type="entry name" value="Elp3/MiaA/NifB-like_rSAM"/>
</dbReference>
<dbReference type="EMBL" id="JACQWF010000132">
    <property type="protein sequence ID" value="MBI4595313.1"/>
    <property type="molecule type" value="Genomic_DNA"/>
</dbReference>
<dbReference type="GO" id="GO:0051536">
    <property type="term" value="F:iron-sulfur cluster binding"/>
    <property type="evidence" value="ECO:0007669"/>
    <property type="project" value="UniProtKB-KW"/>
</dbReference>
<dbReference type="CDD" id="cd01335">
    <property type="entry name" value="Radical_SAM"/>
    <property type="match status" value="1"/>
</dbReference>
<proteinExistence type="predicted"/>
<dbReference type="SUPFAM" id="SSF102114">
    <property type="entry name" value="Radical SAM enzymes"/>
    <property type="match status" value="1"/>
</dbReference>
<dbReference type="PROSITE" id="PS51918">
    <property type="entry name" value="RADICAL_SAM"/>
    <property type="match status" value="1"/>
</dbReference>
<dbReference type="PANTHER" id="PTHR11228:SF7">
    <property type="entry name" value="PQQA PEPTIDE CYCLASE"/>
    <property type="match status" value="1"/>
</dbReference>
<dbReference type="InterPro" id="IPR050377">
    <property type="entry name" value="Radical_SAM_PqqE_MftC-like"/>
</dbReference>
<evidence type="ECO:0000256" key="4">
    <source>
        <dbReference type="ARBA" id="ARBA00023004"/>
    </source>
</evidence>
<dbReference type="InterPro" id="IPR007197">
    <property type="entry name" value="rSAM"/>
</dbReference>